<evidence type="ECO:0000313" key="2">
    <source>
        <dbReference type="EMBL" id="GAA4308824.1"/>
    </source>
</evidence>
<reference evidence="3" key="1">
    <citation type="journal article" date="2019" name="Int. J. Syst. Evol. Microbiol.">
        <title>The Global Catalogue of Microorganisms (GCM) 10K type strain sequencing project: providing services to taxonomists for standard genome sequencing and annotation.</title>
        <authorList>
            <consortium name="The Broad Institute Genomics Platform"/>
            <consortium name="The Broad Institute Genome Sequencing Center for Infectious Disease"/>
            <person name="Wu L."/>
            <person name="Ma J."/>
        </authorList>
    </citation>
    <scope>NUCLEOTIDE SEQUENCE [LARGE SCALE GENOMIC DNA]</scope>
    <source>
        <strain evidence="3">JCM 17664</strain>
    </source>
</reference>
<organism evidence="2 3">
    <name type="scientific">Compostibacter hankyongensis</name>
    <dbReference type="NCBI Taxonomy" id="1007089"/>
    <lineage>
        <taxon>Bacteria</taxon>
        <taxon>Pseudomonadati</taxon>
        <taxon>Bacteroidota</taxon>
        <taxon>Chitinophagia</taxon>
        <taxon>Chitinophagales</taxon>
        <taxon>Chitinophagaceae</taxon>
        <taxon>Compostibacter</taxon>
    </lineage>
</organism>
<sequence>MKTYATLILLAAIAIGAVSCSKSGDDAPAKKKTTVTLENKGDIDFSNSVIVAYRGKTAAEIEEDTTHKSFMLGALAQGETSETITIDSGYKSIVIGFVYANELLGHQYVCQITELSGDIDCNPYVLKAGENKLVFDTAATYQIISSSPLETGGQTNDAAGLSADGSVNIQAGKSASAAAILHAVTPDMNR</sequence>
<comment type="caution">
    <text evidence="2">The sequence shown here is derived from an EMBL/GenBank/DDBJ whole genome shotgun (WGS) entry which is preliminary data.</text>
</comment>
<dbReference type="EMBL" id="BAABFN010000002">
    <property type="protein sequence ID" value="GAA4308824.1"/>
    <property type="molecule type" value="Genomic_DNA"/>
</dbReference>
<keyword evidence="1" id="KW-0732">Signal</keyword>
<proteinExistence type="predicted"/>
<evidence type="ECO:0000256" key="1">
    <source>
        <dbReference type="SAM" id="SignalP"/>
    </source>
</evidence>
<accession>A0ABP8FQF2</accession>
<feature type="signal peptide" evidence="1">
    <location>
        <begin position="1"/>
        <end position="24"/>
    </location>
</feature>
<dbReference type="Proteomes" id="UP001501207">
    <property type="component" value="Unassembled WGS sequence"/>
</dbReference>
<dbReference type="PROSITE" id="PS51257">
    <property type="entry name" value="PROKAR_LIPOPROTEIN"/>
    <property type="match status" value="1"/>
</dbReference>
<evidence type="ECO:0000313" key="3">
    <source>
        <dbReference type="Proteomes" id="UP001501207"/>
    </source>
</evidence>
<protein>
    <recommendedName>
        <fullName evidence="4">Lipoprotein</fullName>
    </recommendedName>
</protein>
<dbReference type="RefSeq" id="WP_344978137.1">
    <property type="nucleotide sequence ID" value="NZ_BAABFN010000002.1"/>
</dbReference>
<feature type="chain" id="PRO_5046298398" description="Lipoprotein" evidence="1">
    <location>
        <begin position="25"/>
        <end position="190"/>
    </location>
</feature>
<name>A0ABP8FQF2_9BACT</name>
<gene>
    <name evidence="2" type="ORF">GCM10023143_16480</name>
</gene>
<keyword evidence="3" id="KW-1185">Reference proteome</keyword>
<evidence type="ECO:0008006" key="4">
    <source>
        <dbReference type="Google" id="ProtNLM"/>
    </source>
</evidence>